<dbReference type="AlphaFoldDB" id="A0A0E9X6Z7"/>
<organism evidence="1">
    <name type="scientific">Anguilla anguilla</name>
    <name type="common">European freshwater eel</name>
    <name type="synonym">Muraena anguilla</name>
    <dbReference type="NCBI Taxonomy" id="7936"/>
    <lineage>
        <taxon>Eukaryota</taxon>
        <taxon>Metazoa</taxon>
        <taxon>Chordata</taxon>
        <taxon>Craniata</taxon>
        <taxon>Vertebrata</taxon>
        <taxon>Euteleostomi</taxon>
        <taxon>Actinopterygii</taxon>
        <taxon>Neopterygii</taxon>
        <taxon>Teleostei</taxon>
        <taxon>Anguilliformes</taxon>
        <taxon>Anguillidae</taxon>
        <taxon>Anguilla</taxon>
    </lineage>
</organism>
<reference evidence="1" key="2">
    <citation type="journal article" date="2015" name="Fish Shellfish Immunol.">
        <title>Early steps in the European eel (Anguilla anguilla)-Vibrio vulnificus interaction in the gills: Role of the RtxA13 toxin.</title>
        <authorList>
            <person name="Callol A."/>
            <person name="Pajuelo D."/>
            <person name="Ebbesson L."/>
            <person name="Teles M."/>
            <person name="MacKenzie S."/>
            <person name="Amaro C."/>
        </authorList>
    </citation>
    <scope>NUCLEOTIDE SEQUENCE</scope>
</reference>
<proteinExistence type="predicted"/>
<reference evidence="1" key="1">
    <citation type="submission" date="2014-11" db="EMBL/GenBank/DDBJ databases">
        <authorList>
            <person name="Amaro Gonzalez C."/>
        </authorList>
    </citation>
    <scope>NUCLEOTIDE SEQUENCE</scope>
</reference>
<accession>A0A0E9X6Z7</accession>
<dbReference type="EMBL" id="GBXM01011114">
    <property type="protein sequence ID" value="JAH97463.1"/>
    <property type="molecule type" value="Transcribed_RNA"/>
</dbReference>
<sequence length="54" mass="6504">MLYRCSPTPPLRMSLKCVHYNQLCSHSFSCPFFPEKPWMRNKVLKVDWFVHLTC</sequence>
<name>A0A0E9X6Z7_ANGAN</name>
<evidence type="ECO:0000313" key="1">
    <source>
        <dbReference type="EMBL" id="JAH97463.1"/>
    </source>
</evidence>
<protein>
    <submittedName>
        <fullName evidence="1">Uncharacterized protein</fullName>
    </submittedName>
</protein>